<protein>
    <submittedName>
        <fullName evidence="12">C-terminal autoproteolytic domain of nucleoporin nup98</fullName>
    </submittedName>
</protein>
<evidence type="ECO:0000256" key="4">
    <source>
        <dbReference type="ARBA" id="ARBA00022737"/>
    </source>
</evidence>
<dbReference type="GO" id="GO:0051028">
    <property type="term" value="P:mRNA transport"/>
    <property type="evidence" value="ECO:0007669"/>
    <property type="project" value="UniProtKB-KW"/>
</dbReference>
<feature type="region of interest" description="Disordered" evidence="10">
    <location>
        <begin position="135"/>
        <end position="165"/>
    </location>
</feature>
<reference evidence="12 14" key="1">
    <citation type="journal article" date="2015" name="Fungal Genet. Biol.">
        <title>Evolution of novel wood decay mechanisms in Agaricales revealed by the genome sequences of Fistulina hepatica and Cylindrobasidium torrendii.</title>
        <authorList>
            <person name="Floudas D."/>
            <person name="Held B.W."/>
            <person name="Riley R."/>
            <person name="Nagy L.G."/>
            <person name="Koehler G."/>
            <person name="Ransdell A.S."/>
            <person name="Younus H."/>
            <person name="Chow J."/>
            <person name="Chiniquy J."/>
            <person name="Lipzen A."/>
            <person name="Tritt A."/>
            <person name="Sun H."/>
            <person name="Haridas S."/>
            <person name="LaButti K."/>
            <person name="Ohm R.A."/>
            <person name="Kues U."/>
            <person name="Blanchette R.A."/>
            <person name="Grigoriev I.V."/>
            <person name="Minto R.E."/>
            <person name="Hibbett D.S."/>
        </authorList>
    </citation>
    <scope>NUCLEOTIDE SEQUENCE [LARGE SCALE GENOMIC DNA]</scope>
    <source>
        <strain evidence="12 14">ATCC 64428</strain>
    </source>
</reference>
<evidence type="ECO:0000256" key="3">
    <source>
        <dbReference type="ARBA" id="ARBA00022448"/>
    </source>
</evidence>
<evidence type="ECO:0000256" key="5">
    <source>
        <dbReference type="ARBA" id="ARBA00022816"/>
    </source>
</evidence>
<dbReference type="SUPFAM" id="SSF82215">
    <property type="entry name" value="C-terminal autoproteolytic domain of nucleoporin nup98"/>
    <property type="match status" value="1"/>
</dbReference>
<feature type="region of interest" description="Disordered" evidence="10">
    <location>
        <begin position="208"/>
        <end position="231"/>
    </location>
</feature>
<dbReference type="EMBL" id="KN882151">
    <property type="protein sequence ID" value="KIY42877.1"/>
    <property type="molecule type" value="Genomic_DNA"/>
</dbReference>
<keyword evidence="14" id="KW-1185">Reference proteome</keyword>
<dbReference type="AlphaFoldDB" id="A0A0D6ZYL5"/>
<dbReference type="InterPro" id="IPR036903">
    <property type="entry name" value="Nup98_auto-Pept-S59_dom_sf"/>
</dbReference>
<keyword evidence="4" id="KW-0677">Repeat</keyword>
<evidence type="ECO:0000313" key="13">
    <source>
        <dbReference type="EMBL" id="KIY42884.1"/>
    </source>
</evidence>
<dbReference type="GO" id="GO:0044614">
    <property type="term" value="C:nuclear pore cytoplasmic filaments"/>
    <property type="evidence" value="ECO:0007669"/>
    <property type="project" value="TreeGrafter"/>
</dbReference>
<dbReference type="Gene3D" id="3.30.1610.10">
    <property type="entry name" value="Peptidase S59, nucleoporin"/>
    <property type="match status" value="1"/>
</dbReference>
<dbReference type="GO" id="GO:0003723">
    <property type="term" value="F:RNA binding"/>
    <property type="evidence" value="ECO:0007669"/>
    <property type="project" value="TreeGrafter"/>
</dbReference>
<dbReference type="Proteomes" id="UP000054144">
    <property type="component" value="Unassembled WGS sequence"/>
</dbReference>
<comment type="similarity">
    <text evidence="2">Belongs to the nucleoporin GLFG family.</text>
</comment>
<dbReference type="InterPro" id="IPR007230">
    <property type="entry name" value="Nup98_auto-Pept-S59_dom"/>
</dbReference>
<dbReference type="GO" id="GO:0000973">
    <property type="term" value="P:post-transcriptional tethering of RNA polymerase II gene DNA at nuclear periphery"/>
    <property type="evidence" value="ECO:0007669"/>
    <property type="project" value="TreeGrafter"/>
</dbReference>
<evidence type="ECO:0000256" key="7">
    <source>
        <dbReference type="ARBA" id="ARBA00023010"/>
    </source>
</evidence>
<feature type="compositionally biased region" description="Low complexity" evidence="10">
    <location>
        <begin position="151"/>
        <end position="160"/>
    </location>
</feature>
<dbReference type="FunFam" id="3.30.1610.10:FF:000003">
    <property type="entry name" value="Nucleoporin SONB, putative"/>
    <property type="match status" value="1"/>
</dbReference>
<dbReference type="PANTHER" id="PTHR23198:SF6">
    <property type="entry name" value="NUCLEAR PORE COMPLEX PROTEIN NUP98-NUP96"/>
    <property type="match status" value="1"/>
</dbReference>
<keyword evidence="9" id="KW-0539">Nucleus</keyword>
<accession>A0A0D6ZYL5</accession>
<evidence type="ECO:0000259" key="11">
    <source>
        <dbReference type="PROSITE" id="PS51434"/>
    </source>
</evidence>
<dbReference type="InterPro" id="IPR037665">
    <property type="entry name" value="Nucleoporin_S59-like"/>
</dbReference>
<keyword evidence="8" id="KW-0906">Nuclear pore complex</keyword>
<sequence length="388" mass="42017">MFGSTNVAQPLGASTTQLGNSLFGTSMLGPATNMLSATASNSGAQGTLTASIMQPIGSNLPIFQMLPPGPRSVDIEQPKSKNTYFIDVPTRTPLPRANLTYNSSPSKLRGFTSMSSSIAAGALTTNKNRANALSLSRSVDPRASVGPDSFLSGSSSAALGSGNGRNGVKKLILDKKVDPAQFFRSGASPQSKMFTPSLVQSIRERDVANEKKTKAPPPAPPEPPQNRFGAPDGVLDGEEDNLQHGQYYCKPPLEKLKRLSYQELSAVPDLIVGRVGYGYVQFLEPVDLTTLDELRQILGKIVLFEERECTVYPSGEMDKPPPGSGLNVPARVTLYGCWPLDKATRSPIKDPNDPKVKRYIKRLRETPFTSFESYDIEEGKWVFMAETL</sequence>
<gene>
    <name evidence="13" type="ORF">FISHEDRAFT_54526</name>
    <name evidence="12" type="ORF">FISHEDRAFT_68265</name>
</gene>
<feature type="compositionally biased region" description="Pro residues" evidence="10">
    <location>
        <begin position="215"/>
        <end position="224"/>
    </location>
</feature>
<dbReference type="GO" id="GO:0006405">
    <property type="term" value="P:RNA export from nucleus"/>
    <property type="evidence" value="ECO:0007669"/>
    <property type="project" value="TreeGrafter"/>
</dbReference>
<keyword evidence="3" id="KW-0813">Transport</keyword>
<dbReference type="GO" id="GO:0017056">
    <property type="term" value="F:structural constituent of nuclear pore"/>
    <property type="evidence" value="ECO:0007669"/>
    <property type="project" value="InterPro"/>
</dbReference>
<dbReference type="EMBL" id="KN882151">
    <property type="protein sequence ID" value="KIY42884.1"/>
    <property type="molecule type" value="Genomic_DNA"/>
</dbReference>
<evidence type="ECO:0000256" key="10">
    <source>
        <dbReference type="SAM" id="MobiDB-lite"/>
    </source>
</evidence>
<proteinExistence type="inferred from homology"/>
<dbReference type="PROSITE" id="PS51434">
    <property type="entry name" value="NUP_C"/>
    <property type="match status" value="1"/>
</dbReference>
<dbReference type="PANTHER" id="PTHR23198">
    <property type="entry name" value="NUCLEOPORIN"/>
    <property type="match status" value="1"/>
</dbReference>
<organism evidence="12 14">
    <name type="scientific">Fistulina hepatica ATCC 64428</name>
    <dbReference type="NCBI Taxonomy" id="1128425"/>
    <lineage>
        <taxon>Eukaryota</taxon>
        <taxon>Fungi</taxon>
        <taxon>Dikarya</taxon>
        <taxon>Basidiomycota</taxon>
        <taxon>Agaricomycotina</taxon>
        <taxon>Agaricomycetes</taxon>
        <taxon>Agaricomycetidae</taxon>
        <taxon>Agaricales</taxon>
        <taxon>Fistulinaceae</taxon>
        <taxon>Fistulina</taxon>
    </lineage>
</organism>
<dbReference type="GO" id="GO:0006606">
    <property type="term" value="P:protein import into nucleus"/>
    <property type="evidence" value="ECO:0007669"/>
    <property type="project" value="TreeGrafter"/>
</dbReference>
<dbReference type="OrthoDB" id="3797628at2759"/>
<evidence type="ECO:0000256" key="9">
    <source>
        <dbReference type="ARBA" id="ARBA00023242"/>
    </source>
</evidence>
<evidence type="ECO:0000256" key="6">
    <source>
        <dbReference type="ARBA" id="ARBA00022927"/>
    </source>
</evidence>
<keyword evidence="6" id="KW-0653">Protein transport</keyword>
<evidence type="ECO:0000256" key="2">
    <source>
        <dbReference type="ARBA" id="ARBA00008926"/>
    </source>
</evidence>
<evidence type="ECO:0000256" key="1">
    <source>
        <dbReference type="ARBA" id="ARBA00004567"/>
    </source>
</evidence>
<keyword evidence="7" id="KW-0811">Translocation</keyword>
<dbReference type="Pfam" id="PF04096">
    <property type="entry name" value="Nucleoporin2"/>
    <property type="match status" value="1"/>
</dbReference>
<comment type="subcellular location">
    <subcellularLocation>
        <location evidence="1">Nucleus</location>
        <location evidence="1">Nuclear pore complex</location>
    </subcellularLocation>
</comment>
<keyword evidence="5" id="KW-0509">mRNA transport</keyword>
<feature type="domain" description="Peptidase S59" evidence="11">
    <location>
        <begin position="244"/>
        <end position="388"/>
    </location>
</feature>
<evidence type="ECO:0000256" key="8">
    <source>
        <dbReference type="ARBA" id="ARBA00023132"/>
    </source>
</evidence>
<evidence type="ECO:0000313" key="12">
    <source>
        <dbReference type="EMBL" id="KIY42877.1"/>
    </source>
</evidence>
<dbReference type="GO" id="GO:0034398">
    <property type="term" value="P:telomere tethering at nuclear periphery"/>
    <property type="evidence" value="ECO:0007669"/>
    <property type="project" value="TreeGrafter"/>
</dbReference>
<evidence type="ECO:0000313" key="14">
    <source>
        <dbReference type="Proteomes" id="UP000054144"/>
    </source>
</evidence>
<name>A0A0D6ZYL5_9AGAR</name>
<dbReference type="GO" id="GO:0008139">
    <property type="term" value="F:nuclear localization sequence binding"/>
    <property type="evidence" value="ECO:0007669"/>
    <property type="project" value="TreeGrafter"/>
</dbReference>